<evidence type="ECO:0000313" key="2">
    <source>
        <dbReference type="EMBL" id="KAK8758299.1"/>
    </source>
</evidence>
<protein>
    <recommendedName>
        <fullName evidence="4">Secreted protein</fullName>
    </recommendedName>
</protein>
<feature type="chain" id="PRO_5042837625" description="Secreted protein" evidence="1">
    <location>
        <begin position="21"/>
        <end position="136"/>
    </location>
</feature>
<dbReference type="InterPro" id="IPR012674">
    <property type="entry name" value="Calycin"/>
</dbReference>
<dbReference type="Gene3D" id="2.40.128.20">
    <property type="match status" value="1"/>
</dbReference>
<name>A0AAQ4D759_AMBAM</name>
<evidence type="ECO:0008006" key="4">
    <source>
        <dbReference type="Google" id="ProtNLM"/>
    </source>
</evidence>
<sequence>MTTLAAPALIAICSFHVAFGKLGAPRGVKKLQHEPADSFKVMKNFPFAVAIQEQQRTSSTSQPQDLTPKEGRFHYTDYKGCVIEELEYHGHQCILWARREFKDSLPQECIDQFVDTCGVVVPKHSTVQCDDSEEYR</sequence>
<dbReference type="Proteomes" id="UP001321473">
    <property type="component" value="Unassembled WGS sequence"/>
</dbReference>
<organism evidence="2 3">
    <name type="scientific">Amblyomma americanum</name>
    <name type="common">Lone star tick</name>
    <dbReference type="NCBI Taxonomy" id="6943"/>
    <lineage>
        <taxon>Eukaryota</taxon>
        <taxon>Metazoa</taxon>
        <taxon>Ecdysozoa</taxon>
        <taxon>Arthropoda</taxon>
        <taxon>Chelicerata</taxon>
        <taxon>Arachnida</taxon>
        <taxon>Acari</taxon>
        <taxon>Parasitiformes</taxon>
        <taxon>Ixodida</taxon>
        <taxon>Ixodoidea</taxon>
        <taxon>Ixodidae</taxon>
        <taxon>Amblyomminae</taxon>
        <taxon>Amblyomma</taxon>
    </lineage>
</organism>
<dbReference type="AlphaFoldDB" id="A0AAQ4D759"/>
<proteinExistence type="predicted"/>
<evidence type="ECO:0000313" key="3">
    <source>
        <dbReference type="Proteomes" id="UP001321473"/>
    </source>
</evidence>
<gene>
    <name evidence="2" type="ORF">V5799_004068</name>
</gene>
<accession>A0AAQ4D759</accession>
<comment type="caution">
    <text evidence="2">The sequence shown here is derived from an EMBL/GenBank/DDBJ whole genome shotgun (WGS) entry which is preliminary data.</text>
</comment>
<feature type="signal peptide" evidence="1">
    <location>
        <begin position="1"/>
        <end position="20"/>
    </location>
</feature>
<evidence type="ECO:0000256" key="1">
    <source>
        <dbReference type="SAM" id="SignalP"/>
    </source>
</evidence>
<keyword evidence="1" id="KW-0732">Signal</keyword>
<reference evidence="2 3" key="1">
    <citation type="journal article" date="2023" name="Arcadia Sci">
        <title>De novo assembly of a long-read Amblyomma americanum tick genome.</title>
        <authorList>
            <person name="Chou S."/>
            <person name="Poskanzer K.E."/>
            <person name="Rollins M."/>
            <person name="Thuy-Boun P.S."/>
        </authorList>
    </citation>
    <scope>NUCLEOTIDE SEQUENCE [LARGE SCALE GENOMIC DNA]</scope>
    <source>
        <strain evidence="2">F_SG_1</strain>
        <tissue evidence="2">Salivary glands</tissue>
    </source>
</reference>
<dbReference type="EMBL" id="JARKHS020034247">
    <property type="protein sequence ID" value="KAK8758299.1"/>
    <property type="molecule type" value="Genomic_DNA"/>
</dbReference>
<keyword evidence="3" id="KW-1185">Reference proteome</keyword>